<evidence type="ECO:0000259" key="5">
    <source>
        <dbReference type="Pfam" id="PF13193"/>
    </source>
</evidence>
<keyword evidence="3" id="KW-0472">Membrane</keyword>
<evidence type="ECO:0000256" key="1">
    <source>
        <dbReference type="ARBA" id="ARBA00006432"/>
    </source>
</evidence>
<dbReference type="NCBIfam" id="NF004837">
    <property type="entry name" value="PRK06187.1"/>
    <property type="match status" value="1"/>
</dbReference>
<name>A0A830E7C8_9CREN</name>
<evidence type="ECO:0000256" key="2">
    <source>
        <dbReference type="ARBA" id="ARBA00022598"/>
    </source>
</evidence>
<reference evidence="7" key="2">
    <citation type="submission" date="2020-09" db="EMBL/GenBank/DDBJ databases">
        <authorList>
            <person name="Sun Q."/>
            <person name="Ohkuma M."/>
        </authorList>
    </citation>
    <scope>NUCLEOTIDE SEQUENCE</scope>
    <source>
        <strain evidence="7">JCM 11219</strain>
    </source>
</reference>
<keyword evidence="9" id="KW-1185">Reference proteome</keyword>
<dbReference type="Pfam" id="PF13193">
    <property type="entry name" value="AMP-binding_C"/>
    <property type="match status" value="1"/>
</dbReference>
<feature type="domain" description="AMP-dependent synthetase/ligase" evidence="4">
    <location>
        <begin position="40"/>
        <end position="440"/>
    </location>
</feature>
<organism evidence="7 8">
    <name type="scientific">Vulcanisaeta souniana JCM 11219</name>
    <dbReference type="NCBI Taxonomy" id="1293586"/>
    <lineage>
        <taxon>Archaea</taxon>
        <taxon>Thermoproteota</taxon>
        <taxon>Thermoprotei</taxon>
        <taxon>Thermoproteales</taxon>
        <taxon>Thermoproteaceae</taxon>
        <taxon>Vulcanisaeta</taxon>
    </lineage>
</organism>
<dbReference type="GeneID" id="76207913"/>
<dbReference type="FunFam" id="3.30.300.30:FF:000008">
    <property type="entry name" value="2,3-dihydroxybenzoate-AMP ligase"/>
    <property type="match status" value="1"/>
</dbReference>
<keyword evidence="2 7" id="KW-0436">Ligase</keyword>
<evidence type="ECO:0000256" key="3">
    <source>
        <dbReference type="SAM" id="Phobius"/>
    </source>
</evidence>
<evidence type="ECO:0000313" key="8">
    <source>
        <dbReference type="Proteomes" id="UP000657075"/>
    </source>
</evidence>
<dbReference type="EMBL" id="AP026830">
    <property type="protein sequence ID" value="BDR93278.1"/>
    <property type="molecule type" value="Genomic_DNA"/>
</dbReference>
<dbReference type="AlphaFoldDB" id="A0A830E7C8"/>
<gene>
    <name evidence="7" type="ORF">GCM10007112_14780</name>
    <name evidence="6" type="ORF">Vsou_23710</name>
</gene>
<dbReference type="InterPro" id="IPR025110">
    <property type="entry name" value="AMP-bd_C"/>
</dbReference>
<dbReference type="SUPFAM" id="SSF56801">
    <property type="entry name" value="Acetyl-CoA synthetase-like"/>
    <property type="match status" value="1"/>
</dbReference>
<dbReference type="PROSITE" id="PS00455">
    <property type="entry name" value="AMP_BINDING"/>
    <property type="match status" value="1"/>
</dbReference>
<dbReference type="PANTHER" id="PTHR43767:SF11">
    <property type="entry name" value="MEDIUM-CHAIN-FATTY-ACID--COA LIGASE"/>
    <property type="match status" value="1"/>
</dbReference>
<dbReference type="InterPro" id="IPR000873">
    <property type="entry name" value="AMP-dep_synth/lig_dom"/>
</dbReference>
<evidence type="ECO:0000313" key="7">
    <source>
        <dbReference type="EMBL" id="GGI78922.1"/>
    </source>
</evidence>
<keyword evidence="3" id="KW-1133">Transmembrane helix</keyword>
<dbReference type="GO" id="GO:0016877">
    <property type="term" value="F:ligase activity, forming carbon-sulfur bonds"/>
    <property type="evidence" value="ECO:0007669"/>
    <property type="project" value="UniProtKB-ARBA"/>
</dbReference>
<dbReference type="InterPro" id="IPR050237">
    <property type="entry name" value="ATP-dep_AMP-bd_enzyme"/>
</dbReference>
<dbReference type="InterPro" id="IPR045851">
    <property type="entry name" value="AMP-bd_C_sf"/>
</dbReference>
<dbReference type="Pfam" id="PF00501">
    <property type="entry name" value="AMP-binding"/>
    <property type="match status" value="1"/>
</dbReference>
<proteinExistence type="inferred from homology"/>
<accession>A0A830E7C8</accession>
<evidence type="ECO:0000259" key="4">
    <source>
        <dbReference type="Pfam" id="PF00501"/>
    </source>
</evidence>
<dbReference type="PANTHER" id="PTHR43767">
    <property type="entry name" value="LONG-CHAIN-FATTY-ACID--COA LIGASE"/>
    <property type="match status" value="1"/>
</dbReference>
<reference evidence="9" key="3">
    <citation type="submission" date="2022-09" db="EMBL/GenBank/DDBJ databases">
        <title>Complete genome sequence of Vulcanisaeta souniana.</title>
        <authorList>
            <person name="Kato S."/>
            <person name="Itoh T."/>
            <person name="Ohkuma M."/>
        </authorList>
    </citation>
    <scope>NUCLEOTIDE SEQUENCE [LARGE SCALE GENOMIC DNA]</scope>
    <source>
        <strain evidence="9">JCM 11219</strain>
    </source>
</reference>
<dbReference type="Proteomes" id="UP001060771">
    <property type="component" value="Chromosome"/>
</dbReference>
<feature type="domain" description="AMP-binding enzyme C-terminal" evidence="5">
    <location>
        <begin position="490"/>
        <end position="572"/>
    </location>
</feature>
<dbReference type="Gene3D" id="3.40.50.12780">
    <property type="entry name" value="N-terminal domain of ligase-like"/>
    <property type="match status" value="1"/>
</dbReference>
<dbReference type="RefSeq" id="WP_229709825.1">
    <property type="nucleotide sequence ID" value="NZ_AP026830.1"/>
</dbReference>
<dbReference type="InterPro" id="IPR042099">
    <property type="entry name" value="ANL_N_sf"/>
</dbReference>
<sequence>MNEQIQQQHKYNTEEEVFNEIIPGYQLTIDKILKTGVTLFPNNEIVYWPPNGRRLHFAFSEFNERVNRLGWVLKELDVASGDPRRMGTRVAIFDWNTHRFLELLYAVPMYGAVLQPVNIRLAPEEIIYVMNKSRDEVAFVNADFLPLIKAIAPKLEHLRKIVVMHDGEEPIKIERIGNAEVYDYEELMKEAREFNYPEELDERTVMVMMYTSGTTGLPKATIFRHREIVLHAIAVLIIAVWNWYPAHYLRFTRNAYNPLGEPSLLLVPFYHVLGWGAPYYNIMGGTPKIVLPGRYEWNHIIRLIKEEKVKNAAGVPTMLYLMLNSPELKDVDLRGFLWSLGGAAVTKGLIEEARKRGVILTNGYGLTETAPVVIAPALSPDLVMSLSEEELQELVVNSIGKPLPFVQARVVDEEGRDVPKDGKTVGELVLRAPWITLGYYGDPEKTRAAFKDVWFHTGDLATWDERGFIYIVDRAKDVIKSGGEWISSLKLESLISLHPAVAEVAVIGATHEKWGERPVAIVVLRPEFEDRVKEEDIINHVRAFVDEGVIPKWWVPDKVIFVDELPKTGAAKIDKKVLRDRYRDVLIKR</sequence>
<reference evidence="6" key="4">
    <citation type="journal article" date="2023" name="Microbiol. Resour. Announc.">
        <title>Complete Genome Sequence of Vulcanisaeta souniana Strain IC-059, a Hyperthermophilic Archaeon Isolated from Hot Spring Water in Japan.</title>
        <authorList>
            <person name="Kato S."/>
            <person name="Itoh T."/>
            <person name="Wu L."/>
            <person name="Ma J."/>
            <person name="Ohkuma M."/>
        </authorList>
    </citation>
    <scope>NUCLEOTIDE SEQUENCE</scope>
    <source>
        <strain evidence="6">JCM 11219</strain>
    </source>
</reference>
<keyword evidence="3" id="KW-0812">Transmembrane</keyword>
<protein>
    <submittedName>
        <fullName evidence="7">AMP-dependent ligase</fullName>
    </submittedName>
</protein>
<reference evidence="7" key="1">
    <citation type="journal article" date="2014" name="Int. J. Syst. Evol. Microbiol.">
        <title>Complete genome sequence of Corynebacterium casei LMG S-19264T (=DSM 44701T), isolated from a smear-ripened cheese.</title>
        <authorList>
            <consortium name="US DOE Joint Genome Institute (JGI-PGF)"/>
            <person name="Walter F."/>
            <person name="Albersmeier A."/>
            <person name="Kalinowski J."/>
            <person name="Ruckert C."/>
        </authorList>
    </citation>
    <scope>NUCLEOTIDE SEQUENCE</scope>
    <source>
        <strain evidence="7">JCM 11219</strain>
    </source>
</reference>
<evidence type="ECO:0000313" key="6">
    <source>
        <dbReference type="EMBL" id="BDR93278.1"/>
    </source>
</evidence>
<comment type="similarity">
    <text evidence="1">Belongs to the ATP-dependent AMP-binding enzyme family.</text>
</comment>
<evidence type="ECO:0000313" key="9">
    <source>
        <dbReference type="Proteomes" id="UP001060771"/>
    </source>
</evidence>
<dbReference type="Proteomes" id="UP000657075">
    <property type="component" value="Unassembled WGS sequence"/>
</dbReference>
<dbReference type="InterPro" id="IPR020845">
    <property type="entry name" value="AMP-binding_CS"/>
</dbReference>
<dbReference type="EMBL" id="BMNM01000005">
    <property type="protein sequence ID" value="GGI78922.1"/>
    <property type="molecule type" value="Genomic_DNA"/>
</dbReference>
<dbReference type="Gene3D" id="3.30.300.30">
    <property type="match status" value="1"/>
</dbReference>
<feature type="transmembrane region" description="Helical" evidence="3">
    <location>
        <begin position="228"/>
        <end position="244"/>
    </location>
</feature>